<dbReference type="RefSeq" id="WP_014545074.1">
    <property type="nucleotide sequence ID" value="NZ_UHJL01000001.1"/>
</dbReference>
<evidence type="ECO:0000313" key="2">
    <source>
        <dbReference type="Proteomes" id="UP000255423"/>
    </source>
</evidence>
<protein>
    <submittedName>
        <fullName evidence="1">Uncharacterized protein</fullName>
    </submittedName>
</protein>
<dbReference type="EMBL" id="UHJL01000001">
    <property type="protein sequence ID" value="SUQ19382.1"/>
    <property type="molecule type" value="Genomic_DNA"/>
</dbReference>
<evidence type="ECO:0000313" key="1">
    <source>
        <dbReference type="EMBL" id="SUQ19382.1"/>
    </source>
</evidence>
<proteinExistence type="predicted"/>
<name>A0A380RWX2_FIBSU</name>
<dbReference type="Proteomes" id="UP000255423">
    <property type="component" value="Unassembled WGS sequence"/>
</dbReference>
<organism evidence="1 2">
    <name type="scientific">Fibrobacter succinogenes</name>
    <name type="common">Bacteroides succinogenes</name>
    <dbReference type="NCBI Taxonomy" id="833"/>
    <lineage>
        <taxon>Bacteria</taxon>
        <taxon>Pseudomonadati</taxon>
        <taxon>Fibrobacterota</taxon>
        <taxon>Fibrobacteria</taxon>
        <taxon>Fibrobacterales</taxon>
        <taxon>Fibrobacteraceae</taxon>
        <taxon>Fibrobacter</taxon>
    </lineage>
</organism>
<sequence length="137" mass="15003">MNVLIWGSDTILGHGLLSMLKDIKDGVFNAIGNIEIGEIFACDAESDKDVIDEACANADFVFNLSYGFKSDKLIEGLNVHNNTCPVLLGHSVGDKSLFREYAQSNNVPILEWAPNYDMELLSVEAQVYDMLGALQCA</sequence>
<reference evidence="1 2" key="1">
    <citation type="submission" date="2017-08" db="EMBL/GenBank/DDBJ databases">
        <authorList>
            <person name="de Groot N.N."/>
        </authorList>
    </citation>
    <scope>NUCLEOTIDE SEQUENCE [LARGE SCALE GENOMIC DNA]</scope>
    <source>
        <strain evidence="1 2">HM2</strain>
    </source>
</reference>
<accession>A0A380RWX2</accession>
<dbReference type="Gene3D" id="3.40.50.720">
    <property type="entry name" value="NAD(P)-binding Rossmann-like Domain"/>
    <property type="match status" value="1"/>
</dbReference>
<gene>
    <name evidence="1" type="ORF">SAMN05661053_0613</name>
</gene>
<dbReference type="AlphaFoldDB" id="A0A380RWX2"/>